<dbReference type="Pfam" id="PF00111">
    <property type="entry name" value="Fer2"/>
    <property type="match status" value="1"/>
</dbReference>
<dbReference type="SUPFAM" id="SSF54292">
    <property type="entry name" value="2Fe-2S ferredoxin-like"/>
    <property type="match status" value="1"/>
</dbReference>
<dbReference type="PROSITE" id="PS51085">
    <property type="entry name" value="2FE2S_FER_2"/>
    <property type="match status" value="1"/>
</dbReference>
<sequence length="79" mass="8351">MTIQVQFLPDDITVTAQAGEPVLEVAKRAGVFIATGCLMGSCHACEVELEDGESICACISGVPSGRSHITINLYIDPAW</sequence>
<dbReference type="OrthoDB" id="461826at2"/>
<dbReference type="InterPro" id="IPR001041">
    <property type="entry name" value="2Fe-2S_ferredoxin-type"/>
</dbReference>
<dbReference type="AlphaFoldDB" id="A0A2T1CAA7"/>
<feature type="domain" description="2Fe-2S ferredoxin-type" evidence="1">
    <location>
        <begin position="3"/>
        <end position="77"/>
    </location>
</feature>
<dbReference type="GO" id="GO:0051536">
    <property type="term" value="F:iron-sulfur cluster binding"/>
    <property type="evidence" value="ECO:0007669"/>
    <property type="project" value="InterPro"/>
</dbReference>
<accession>A0A2T1CAA7</accession>
<reference evidence="2 3" key="2">
    <citation type="submission" date="2018-03" db="EMBL/GenBank/DDBJ databases">
        <title>The ancient ancestry and fast evolution of plastids.</title>
        <authorList>
            <person name="Moore K.R."/>
            <person name="Magnabosco C."/>
            <person name="Momper L."/>
            <person name="Gold D.A."/>
            <person name="Bosak T."/>
            <person name="Fournier G.P."/>
        </authorList>
    </citation>
    <scope>NUCLEOTIDE SEQUENCE [LARGE SCALE GENOMIC DNA]</scope>
    <source>
        <strain evidence="2 3">CCAP 1448/3</strain>
    </source>
</reference>
<evidence type="ECO:0000313" key="2">
    <source>
        <dbReference type="EMBL" id="PSB05169.1"/>
    </source>
</evidence>
<protein>
    <submittedName>
        <fullName evidence="2">(2Fe-2S)-binding protein</fullName>
    </submittedName>
</protein>
<evidence type="ECO:0000259" key="1">
    <source>
        <dbReference type="PROSITE" id="PS51085"/>
    </source>
</evidence>
<dbReference type="Proteomes" id="UP000238762">
    <property type="component" value="Unassembled WGS sequence"/>
</dbReference>
<reference evidence="2 3" key="1">
    <citation type="submission" date="2018-02" db="EMBL/GenBank/DDBJ databases">
        <authorList>
            <person name="Cohen D.B."/>
            <person name="Kent A.D."/>
        </authorList>
    </citation>
    <scope>NUCLEOTIDE SEQUENCE [LARGE SCALE GENOMIC DNA]</scope>
    <source>
        <strain evidence="2 3">CCAP 1448/3</strain>
    </source>
</reference>
<dbReference type="InterPro" id="IPR012675">
    <property type="entry name" value="Beta-grasp_dom_sf"/>
</dbReference>
<dbReference type="RefSeq" id="WP_106286714.1">
    <property type="nucleotide sequence ID" value="NZ_CAWNTC010000104.1"/>
</dbReference>
<name>A0A2T1CAA7_9CYAN</name>
<dbReference type="Gene3D" id="3.10.20.30">
    <property type="match status" value="1"/>
</dbReference>
<comment type="caution">
    <text evidence="2">The sequence shown here is derived from an EMBL/GenBank/DDBJ whole genome shotgun (WGS) entry which is preliminary data.</text>
</comment>
<dbReference type="CDD" id="cd00207">
    <property type="entry name" value="fer2"/>
    <property type="match status" value="1"/>
</dbReference>
<dbReference type="EMBL" id="PVWJ01000002">
    <property type="protein sequence ID" value="PSB05169.1"/>
    <property type="molecule type" value="Genomic_DNA"/>
</dbReference>
<dbReference type="InterPro" id="IPR036010">
    <property type="entry name" value="2Fe-2S_ferredoxin-like_sf"/>
</dbReference>
<organism evidence="2 3">
    <name type="scientific">Merismopedia glauca CCAP 1448/3</name>
    <dbReference type="NCBI Taxonomy" id="1296344"/>
    <lineage>
        <taxon>Bacteria</taxon>
        <taxon>Bacillati</taxon>
        <taxon>Cyanobacteriota</taxon>
        <taxon>Cyanophyceae</taxon>
        <taxon>Synechococcales</taxon>
        <taxon>Merismopediaceae</taxon>
        <taxon>Merismopedia</taxon>
    </lineage>
</organism>
<evidence type="ECO:0000313" key="3">
    <source>
        <dbReference type="Proteomes" id="UP000238762"/>
    </source>
</evidence>
<gene>
    <name evidence="2" type="ORF">C7B64_00545</name>
</gene>
<proteinExistence type="predicted"/>
<keyword evidence="3" id="KW-1185">Reference proteome</keyword>